<dbReference type="STRING" id="2200.GCA_001571405_00901"/>
<evidence type="ECO:0000313" key="1">
    <source>
        <dbReference type="EMBL" id="SDJ83150.1"/>
    </source>
</evidence>
<organism evidence="1 2">
    <name type="scientific">Methanoculleus thermophilus</name>
    <dbReference type="NCBI Taxonomy" id="2200"/>
    <lineage>
        <taxon>Archaea</taxon>
        <taxon>Methanobacteriati</taxon>
        <taxon>Methanobacteriota</taxon>
        <taxon>Stenosarchaea group</taxon>
        <taxon>Methanomicrobia</taxon>
        <taxon>Methanomicrobiales</taxon>
        <taxon>Methanomicrobiaceae</taxon>
        <taxon>Methanoculleus</taxon>
    </lineage>
</organism>
<proteinExistence type="predicted"/>
<name>A0A1G8X068_9EURY</name>
<keyword evidence="2" id="KW-1185">Reference proteome</keyword>
<accession>A0A1G8X068</accession>
<sequence length="167" mass="18113">MTPAFTGITAMNMVPASSCFQLLSSKRPLKTGEAHILVCKTCAFPLPPGMRDVYPDVWQTGRANLRTGAGAACGAHNCSLGRFGINCLWDKHQLETVSLKKKAVLTPYDHRNGLLCGRPVPKEFPPNDKSIAGMIRDVPADPVQGPSLHSLRAGRPGVTVLHQFLWI</sequence>
<dbReference type="EMBL" id="FNFT01000001">
    <property type="protein sequence ID" value="SDJ83150.1"/>
    <property type="molecule type" value="Genomic_DNA"/>
</dbReference>
<dbReference type="AlphaFoldDB" id="A0A1G8X068"/>
<evidence type="ECO:0000313" key="2">
    <source>
        <dbReference type="Proteomes" id="UP000326500"/>
    </source>
</evidence>
<dbReference type="Proteomes" id="UP000326500">
    <property type="component" value="Unassembled WGS sequence"/>
</dbReference>
<reference evidence="1 2" key="1">
    <citation type="submission" date="2016-10" db="EMBL/GenBank/DDBJ databases">
        <authorList>
            <person name="Varghese N."/>
            <person name="Submissions S."/>
        </authorList>
    </citation>
    <scope>NUCLEOTIDE SEQUENCE [LARGE SCALE GENOMIC DNA]</scope>
    <source>
        <strain evidence="1 2">DSM 2373</strain>
    </source>
</reference>
<protein>
    <submittedName>
        <fullName evidence="1">Uncharacterized protein</fullName>
    </submittedName>
</protein>
<gene>
    <name evidence="1" type="ORF">SAMN04488571_101156</name>
</gene>